<evidence type="ECO:0000259" key="1">
    <source>
        <dbReference type="Pfam" id="PF09820"/>
    </source>
</evidence>
<protein>
    <submittedName>
        <fullName evidence="2">Putative AAA-ATPase</fullName>
    </submittedName>
</protein>
<dbReference type="Pfam" id="PF09820">
    <property type="entry name" value="AAA-ATPase_like"/>
    <property type="match status" value="1"/>
</dbReference>
<dbReference type="PANTHER" id="PTHR34825">
    <property type="entry name" value="CONSERVED PROTEIN, WITH A WEAK D-GALACTARATE DEHYDRATASE/ALTRONATE HYDROLASE DOMAIN"/>
    <property type="match status" value="1"/>
</dbReference>
<dbReference type="EMBL" id="LWMV01000201">
    <property type="protein sequence ID" value="KZX10828.1"/>
    <property type="molecule type" value="Genomic_DNA"/>
</dbReference>
<dbReference type="OrthoDB" id="74831at2157"/>
<dbReference type="InterPro" id="IPR012547">
    <property type="entry name" value="PDDEXK_9"/>
</dbReference>
<dbReference type="AlphaFoldDB" id="A0A165ZKA3"/>
<proteinExistence type="predicted"/>
<comment type="caution">
    <text evidence="2">The sequence shown here is derived from an EMBL/GenBank/DDBJ whole genome shotgun (WGS) entry which is preliminary data.</text>
</comment>
<dbReference type="SUPFAM" id="SSF52540">
    <property type="entry name" value="P-loop containing nucleoside triphosphate hydrolases"/>
    <property type="match status" value="1"/>
</dbReference>
<dbReference type="PATRIC" id="fig|49547.3.peg.1734"/>
<feature type="domain" description="AAA-ATPase-like" evidence="1">
    <location>
        <begin position="5"/>
        <end position="201"/>
    </location>
</feature>
<dbReference type="Gene3D" id="3.40.50.300">
    <property type="entry name" value="P-loop containing nucleotide triphosphate hydrolases"/>
    <property type="match status" value="1"/>
</dbReference>
<dbReference type="PANTHER" id="PTHR34825:SF1">
    <property type="entry name" value="AAA-ATPASE-LIKE DOMAIN-CONTAINING PROTEIN"/>
    <property type="match status" value="1"/>
</dbReference>
<dbReference type="RefSeq" id="WP_067092414.1">
    <property type="nucleotide sequence ID" value="NZ_LWMV01000201.1"/>
</dbReference>
<dbReference type="Proteomes" id="UP000077245">
    <property type="component" value="Unassembled WGS sequence"/>
</dbReference>
<dbReference type="Pfam" id="PF08011">
    <property type="entry name" value="PDDEXK_9"/>
    <property type="match status" value="1"/>
</dbReference>
<gene>
    <name evidence="2" type="ORF">MBCUR_16260</name>
</gene>
<dbReference type="InterPro" id="IPR018631">
    <property type="entry name" value="AAA-ATPase-like_dom"/>
</dbReference>
<accession>A0A165ZKA3</accession>
<name>A0A165ZKA3_9EURY</name>
<evidence type="ECO:0000313" key="2">
    <source>
        <dbReference type="EMBL" id="KZX10828.1"/>
    </source>
</evidence>
<reference evidence="2 3" key="1">
    <citation type="submission" date="2016-04" db="EMBL/GenBank/DDBJ databases">
        <title>Genome sequence of Methanobrevibacter curvatus DSM 11111.</title>
        <authorList>
            <person name="Poehlein A."/>
            <person name="Seedorf H."/>
            <person name="Daniel R."/>
        </authorList>
    </citation>
    <scope>NUCLEOTIDE SEQUENCE [LARGE SCALE GENOMIC DNA]</scope>
    <source>
        <strain evidence="2 3">DSM 11111</strain>
    </source>
</reference>
<sequence length="518" mass="61037">MKKLPVGIQTFSEIRENNYIYVDKTDYIFKMVDLGKNYFLSRPRRFGKSLIVSTLKELFEGNKNLFEGLYAYDKWNWDEQYPVIVFDLAKMSYESPDDLRFSLMQFIDNTAQKFSIILNNRDLSGKFSELLEKINEFFNKKVVVLVDEYDKPIIDYIDDLKVAKANRKVLHSFYQVIKSNDEYLKFVFLTGVSKFTNTSIFFGLNNPDDITLDKKYGAICGYTHTELEEYFKDYILELGENESLNMAEVLNEINYWYDGYSWDGKTNVYNPFFTLLLFNKMKFSNYWFKTGTPSFLINILKKNNDLKPILESITVSENSFNTFDIDNIGIISLLFQTGYLTIKEEKKVNRNIKYVLDIPNFEVKDSLINNLVEEYTNLSNEHLDQLKENIYDYILNNESNGLKNVLEEIYNQIPYLIKGTNEGFYHSIFLIILYLFGIEIQGEVLTYAGRIDAVFKIDDQIVITEIKYSSEKSIDKMINEAFNQIEDRKYYNKYKSKNHIYLALAFTKDDIACEFKNF</sequence>
<dbReference type="InterPro" id="IPR027417">
    <property type="entry name" value="P-loop_NTPase"/>
</dbReference>
<keyword evidence="3" id="KW-1185">Reference proteome</keyword>
<organism evidence="2 3">
    <name type="scientific">Methanobrevibacter curvatus</name>
    <dbReference type="NCBI Taxonomy" id="49547"/>
    <lineage>
        <taxon>Archaea</taxon>
        <taxon>Methanobacteriati</taxon>
        <taxon>Methanobacteriota</taxon>
        <taxon>Methanomada group</taxon>
        <taxon>Methanobacteria</taxon>
        <taxon>Methanobacteriales</taxon>
        <taxon>Methanobacteriaceae</taxon>
        <taxon>Methanobrevibacter</taxon>
    </lineage>
</organism>
<evidence type="ECO:0000313" key="3">
    <source>
        <dbReference type="Proteomes" id="UP000077245"/>
    </source>
</evidence>